<dbReference type="Proteomes" id="UP001548189">
    <property type="component" value="Unassembled WGS sequence"/>
</dbReference>
<dbReference type="InterPro" id="IPR015424">
    <property type="entry name" value="PyrdxlP-dep_Trfase"/>
</dbReference>
<dbReference type="InterPro" id="IPR004839">
    <property type="entry name" value="Aminotransferase_I/II_large"/>
</dbReference>
<keyword evidence="3" id="KW-1185">Reference proteome</keyword>
<keyword evidence="2" id="KW-0808">Transferase</keyword>
<dbReference type="SUPFAM" id="SSF53383">
    <property type="entry name" value="PLP-dependent transferases"/>
    <property type="match status" value="1"/>
</dbReference>
<proteinExistence type="predicted"/>
<comment type="caution">
    <text evidence="2">The sequence shown here is derived from an EMBL/GenBank/DDBJ whole genome shotgun (WGS) entry which is preliminary data.</text>
</comment>
<evidence type="ECO:0000313" key="3">
    <source>
        <dbReference type="Proteomes" id="UP001548189"/>
    </source>
</evidence>
<dbReference type="RefSeq" id="WP_353897851.1">
    <property type="nucleotide sequence ID" value="NZ_JBEVCJ010000042.1"/>
</dbReference>
<feature type="domain" description="Aminotransferase class I/classII large" evidence="1">
    <location>
        <begin position="43"/>
        <end position="354"/>
    </location>
</feature>
<dbReference type="InterPro" id="IPR015422">
    <property type="entry name" value="PyrdxlP-dep_Trfase_small"/>
</dbReference>
<dbReference type="PANTHER" id="PTHR43510">
    <property type="entry name" value="AMINOTRANSFERASE FUNCTION, HYPOTHETICAL (EUROFUNG)"/>
    <property type="match status" value="1"/>
</dbReference>
<name>A0ABV2BZ99_9GAMM</name>
<dbReference type="CDD" id="cd00609">
    <property type="entry name" value="AAT_like"/>
    <property type="match status" value="1"/>
</dbReference>
<gene>
    <name evidence="2" type="ORF">ABVT43_19135</name>
</gene>
<dbReference type="Gene3D" id="3.40.640.10">
    <property type="entry name" value="Type I PLP-dependent aspartate aminotransferase-like (Major domain)"/>
    <property type="match status" value="1"/>
</dbReference>
<dbReference type="PANTHER" id="PTHR43510:SF1">
    <property type="entry name" value="AMINOTRANSFERASE FUNCTION, HYPOTHETICAL (EUROFUNG)"/>
    <property type="match status" value="1"/>
</dbReference>
<keyword evidence="2" id="KW-0032">Aminotransferase</keyword>
<dbReference type="Gene3D" id="3.90.1150.10">
    <property type="entry name" value="Aspartate Aminotransferase, domain 1"/>
    <property type="match status" value="1"/>
</dbReference>
<evidence type="ECO:0000259" key="1">
    <source>
        <dbReference type="Pfam" id="PF00155"/>
    </source>
</evidence>
<sequence>MRDFELETYFSRWEFNAKYNLAASDAESLSIASLLSMAGDDAEQALMSQWLGYTETWGAPQLREKIALTYHSLSQQNILCFHGAEEGIYTAMRVLLRPGDHAIVIVPNYQAAETIPLEVANVTGVALDAEQNWALDLNQVADAIQPNTRLISINFPNNPTGHIISRDTLDQLVSLCRENEIFLFSDEVYRLLELDDTKRLPQVADIYELGFSLNVMSKAYGLPGLRIGWIASQQFDWLQKMERYKHYLSICNSAPSEVLADIALTHADKILQQNRHIIRENLLILDAFFKQYEQWFEWQMPDGGCIAFPKYLGSDGADSFCESLVKQKSVLLLPGKVYRSDLLTTPTSHFRIGFGRKNLPQALDLLTQFIDAK</sequence>
<reference evidence="2 3" key="1">
    <citation type="submission" date="2024-06" db="EMBL/GenBank/DDBJ databases">
        <authorList>
            <person name="Li F."/>
        </authorList>
    </citation>
    <scope>NUCLEOTIDE SEQUENCE [LARGE SCALE GENOMIC DNA]</scope>
    <source>
        <strain evidence="2 3">GXAS 311</strain>
    </source>
</reference>
<dbReference type="EMBL" id="JBEVCJ010000042">
    <property type="protein sequence ID" value="MET1257267.1"/>
    <property type="molecule type" value="Genomic_DNA"/>
</dbReference>
<dbReference type="Pfam" id="PF00155">
    <property type="entry name" value="Aminotran_1_2"/>
    <property type="match status" value="1"/>
</dbReference>
<organism evidence="2 3">
    <name type="scientific">Aliikangiella maris</name>
    <dbReference type="NCBI Taxonomy" id="3162458"/>
    <lineage>
        <taxon>Bacteria</taxon>
        <taxon>Pseudomonadati</taxon>
        <taxon>Pseudomonadota</taxon>
        <taxon>Gammaproteobacteria</taxon>
        <taxon>Oceanospirillales</taxon>
        <taxon>Pleioneaceae</taxon>
        <taxon>Aliikangiella</taxon>
    </lineage>
</organism>
<protein>
    <submittedName>
        <fullName evidence="2">Aminotransferase class I/II-fold pyridoxal phosphate-dependent enzyme</fullName>
    </submittedName>
</protein>
<evidence type="ECO:0000313" key="2">
    <source>
        <dbReference type="EMBL" id="MET1257267.1"/>
    </source>
</evidence>
<dbReference type="InterPro" id="IPR015421">
    <property type="entry name" value="PyrdxlP-dep_Trfase_major"/>
</dbReference>
<dbReference type="GO" id="GO:0008483">
    <property type="term" value="F:transaminase activity"/>
    <property type="evidence" value="ECO:0007669"/>
    <property type="project" value="UniProtKB-KW"/>
</dbReference>
<accession>A0ABV2BZ99</accession>